<reference evidence="1 2" key="1">
    <citation type="journal article" date="2022" name="Allergy">
        <title>Genome assembly and annotation of Periplaneta americana reveal a comprehensive cockroach allergen profile.</title>
        <authorList>
            <person name="Wang L."/>
            <person name="Xiong Q."/>
            <person name="Saelim N."/>
            <person name="Wang L."/>
            <person name="Nong W."/>
            <person name="Wan A.T."/>
            <person name="Shi M."/>
            <person name="Liu X."/>
            <person name="Cao Q."/>
            <person name="Hui J.H.L."/>
            <person name="Sookrung N."/>
            <person name="Leung T.F."/>
            <person name="Tungtrongchitr A."/>
            <person name="Tsui S.K.W."/>
        </authorList>
    </citation>
    <scope>NUCLEOTIDE SEQUENCE [LARGE SCALE GENOMIC DNA]</scope>
    <source>
        <strain evidence="1">PWHHKU_190912</strain>
    </source>
</reference>
<evidence type="ECO:0000313" key="2">
    <source>
        <dbReference type="Proteomes" id="UP001148838"/>
    </source>
</evidence>
<protein>
    <submittedName>
        <fullName evidence="1">Uncharacterized protein</fullName>
    </submittedName>
</protein>
<keyword evidence="2" id="KW-1185">Reference proteome</keyword>
<organism evidence="1 2">
    <name type="scientific">Periplaneta americana</name>
    <name type="common">American cockroach</name>
    <name type="synonym">Blatta americana</name>
    <dbReference type="NCBI Taxonomy" id="6978"/>
    <lineage>
        <taxon>Eukaryota</taxon>
        <taxon>Metazoa</taxon>
        <taxon>Ecdysozoa</taxon>
        <taxon>Arthropoda</taxon>
        <taxon>Hexapoda</taxon>
        <taxon>Insecta</taxon>
        <taxon>Pterygota</taxon>
        <taxon>Neoptera</taxon>
        <taxon>Polyneoptera</taxon>
        <taxon>Dictyoptera</taxon>
        <taxon>Blattodea</taxon>
        <taxon>Blattoidea</taxon>
        <taxon>Blattidae</taxon>
        <taxon>Blattinae</taxon>
        <taxon>Periplaneta</taxon>
    </lineage>
</organism>
<gene>
    <name evidence="1" type="ORF">ANN_20714</name>
</gene>
<comment type="caution">
    <text evidence="1">The sequence shown here is derived from an EMBL/GenBank/DDBJ whole genome shotgun (WGS) entry which is preliminary data.</text>
</comment>
<dbReference type="Proteomes" id="UP001148838">
    <property type="component" value="Unassembled WGS sequence"/>
</dbReference>
<accession>A0ABQ8SDI9</accession>
<name>A0ABQ8SDI9_PERAM</name>
<dbReference type="EMBL" id="JAJSOF020000029">
    <property type="protein sequence ID" value="KAJ4432100.1"/>
    <property type="molecule type" value="Genomic_DNA"/>
</dbReference>
<sequence length="136" mass="14875">MAGLCEGGNEPPGSLKASKEEMISLTFVVAQTTYTVLLWAVESCRCTDLVMESMDRVSGDCMSLLLDFFGPVSFYHCVDSIEFQVYLGSLTRLAPDPELCSGLGWIPLWSLVSSEVFHSRGTEAGWSMASPLHQTL</sequence>
<proteinExistence type="predicted"/>
<evidence type="ECO:0000313" key="1">
    <source>
        <dbReference type="EMBL" id="KAJ4432100.1"/>
    </source>
</evidence>